<feature type="region of interest" description="Disordered" evidence="1">
    <location>
        <begin position="117"/>
        <end position="159"/>
    </location>
</feature>
<accession>A0A1A9ZGC2</accession>
<proteinExistence type="predicted"/>
<evidence type="ECO:0000313" key="3">
    <source>
        <dbReference type="Proteomes" id="UP000092445"/>
    </source>
</evidence>
<reference evidence="2" key="2">
    <citation type="submission" date="2020-05" db="UniProtKB">
        <authorList>
            <consortium name="EnsemblMetazoa"/>
        </authorList>
    </citation>
    <scope>IDENTIFICATION</scope>
    <source>
        <strain evidence="2">IAEA</strain>
    </source>
</reference>
<evidence type="ECO:0000256" key="1">
    <source>
        <dbReference type="SAM" id="MobiDB-lite"/>
    </source>
</evidence>
<evidence type="ECO:0000313" key="2">
    <source>
        <dbReference type="EnsemblMetazoa" id="GPAI013750-PA"/>
    </source>
</evidence>
<organism evidence="2 3">
    <name type="scientific">Glossina pallidipes</name>
    <name type="common">Tsetse fly</name>
    <dbReference type="NCBI Taxonomy" id="7398"/>
    <lineage>
        <taxon>Eukaryota</taxon>
        <taxon>Metazoa</taxon>
        <taxon>Ecdysozoa</taxon>
        <taxon>Arthropoda</taxon>
        <taxon>Hexapoda</taxon>
        <taxon>Insecta</taxon>
        <taxon>Pterygota</taxon>
        <taxon>Neoptera</taxon>
        <taxon>Endopterygota</taxon>
        <taxon>Diptera</taxon>
        <taxon>Brachycera</taxon>
        <taxon>Muscomorpha</taxon>
        <taxon>Hippoboscoidea</taxon>
        <taxon>Glossinidae</taxon>
        <taxon>Glossina</taxon>
    </lineage>
</organism>
<feature type="compositionally biased region" description="Basic and acidic residues" evidence="1">
    <location>
        <begin position="117"/>
        <end position="131"/>
    </location>
</feature>
<dbReference type="EnsemblMetazoa" id="GPAI013750-RA">
    <property type="protein sequence ID" value="GPAI013750-PA"/>
    <property type="gene ID" value="GPAI013750"/>
</dbReference>
<feature type="region of interest" description="Disordered" evidence="1">
    <location>
        <begin position="79"/>
        <end position="104"/>
    </location>
</feature>
<keyword evidence="3" id="KW-1185">Reference proteome</keyword>
<dbReference type="Proteomes" id="UP000092445">
    <property type="component" value="Unassembled WGS sequence"/>
</dbReference>
<sequence length="183" mass="20007">MKFKIALRLQRGFYFVIDFWKTFGSAVAVAVVSPFTSTQHDITATGYLGELPAPRGTSSLPRGIRPRHHRYRPRDEKALGTIYHPGPQARGRQKATATADRAGGSHKTAITLTSLTRESRGQWDTNRRERTLAPTGKRHHPTCTGDNKGPDNLGAPATQPTTVRTTNAIRETTQLVASIGGAH</sequence>
<dbReference type="AlphaFoldDB" id="A0A1A9ZGC2"/>
<reference evidence="3" key="1">
    <citation type="submission" date="2014-03" db="EMBL/GenBank/DDBJ databases">
        <authorList>
            <person name="Aksoy S."/>
            <person name="Warren W."/>
            <person name="Wilson R.K."/>
        </authorList>
    </citation>
    <scope>NUCLEOTIDE SEQUENCE [LARGE SCALE GENOMIC DNA]</scope>
    <source>
        <strain evidence="3">IAEA</strain>
    </source>
</reference>
<dbReference type="VEuPathDB" id="VectorBase:GPAI013750"/>
<protein>
    <submittedName>
        <fullName evidence="2">Uncharacterized protein</fullName>
    </submittedName>
</protein>
<name>A0A1A9ZGC2_GLOPL</name>